<protein>
    <submittedName>
        <fullName evidence="2">Uncharacterized protein</fullName>
    </submittedName>
</protein>
<sequence length="51" mass="5966">MKASVRKQVKALEEEGKRYDLYKYAKSYNIGRIVLAILLVAFLIAAHIWHF</sequence>
<name>A0A4V2VL78_9FIRM</name>
<keyword evidence="1" id="KW-1133">Transmembrane helix</keyword>
<evidence type="ECO:0000256" key="1">
    <source>
        <dbReference type="SAM" id="Phobius"/>
    </source>
</evidence>
<dbReference type="AlphaFoldDB" id="A0A4V2VL78"/>
<evidence type="ECO:0000313" key="2">
    <source>
        <dbReference type="EMBL" id="TCU62764.1"/>
    </source>
</evidence>
<keyword evidence="1" id="KW-0472">Membrane</keyword>
<feature type="transmembrane region" description="Helical" evidence="1">
    <location>
        <begin position="30"/>
        <end position="49"/>
    </location>
</feature>
<keyword evidence="3" id="KW-1185">Reference proteome</keyword>
<keyword evidence="1" id="KW-0812">Transmembrane</keyword>
<comment type="caution">
    <text evidence="2">The sequence shown here is derived from an EMBL/GenBank/DDBJ whole genome shotgun (WGS) entry which is preliminary data.</text>
</comment>
<proteinExistence type="predicted"/>
<dbReference type="EMBL" id="SMBP01000003">
    <property type="protein sequence ID" value="TCU62764.1"/>
    <property type="molecule type" value="Genomic_DNA"/>
</dbReference>
<evidence type="ECO:0000313" key="3">
    <source>
        <dbReference type="Proteomes" id="UP000295773"/>
    </source>
</evidence>
<gene>
    <name evidence="2" type="ORF">EDD61_103179</name>
</gene>
<dbReference type="GeneID" id="73795393"/>
<dbReference type="RefSeq" id="WP_008688865.1">
    <property type="nucleotide sequence ID" value="NZ_AP024510.1"/>
</dbReference>
<reference evidence="2 3" key="1">
    <citation type="submission" date="2019-03" db="EMBL/GenBank/DDBJ databases">
        <title>Genomic Encyclopedia of Type Strains, Phase IV (KMG-IV): sequencing the most valuable type-strain genomes for metagenomic binning, comparative biology and taxonomic classification.</title>
        <authorList>
            <person name="Goeker M."/>
        </authorList>
    </citation>
    <scope>NUCLEOTIDE SEQUENCE [LARGE SCALE GENOMIC DNA]</scope>
    <source>
        <strain evidence="2 3">DSM 29481</strain>
    </source>
</reference>
<organism evidence="2 3">
    <name type="scientific">Longicatena caecimuris</name>
    <dbReference type="NCBI Taxonomy" id="1796635"/>
    <lineage>
        <taxon>Bacteria</taxon>
        <taxon>Bacillati</taxon>
        <taxon>Bacillota</taxon>
        <taxon>Erysipelotrichia</taxon>
        <taxon>Erysipelotrichales</taxon>
        <taxon>Erysipelotrichaceae</taxon>
        <taxon>Longicatena</taxon>
    </lineage>
</organism>
<dbReference type="Proteomes" id="UP000295773">
    <property type="component" value="Unassembled WGS sequence"/>
</dbReference>
<accession>A0A4V2VL78</accession>